<evidence type="ECO:0000256" key="1">
    <source>
        <dbReference type="ARBA" id="ARBA00004141"/>
    </source>
</evidence>
<dbReference type="AlphaFoldDB" id="K1WGC5"/>
<evidence type="ECO:0000259" key="7">
    <source>
        <dbReference type="PROSITE" id="PS50850"/>
    </source>
</evidence>
<evidence type="ECO:0000256" key="4">
    <source>
        <dbReference type="ARBA" id="ARBA00023136"/>
    </source>
</evidence>
<dbReference type="InterPro" id="IPR020846">
    <property type="entry name" value="MFS_dom"/>
</dbReference>
<evidence type="ECO:0000256" key="6">
    <source>
        <dbReference type="SAM" id="Phobius"/>
    </source>
</evidence>
<dbReference type="Pfam" id="PF07690">
    <property type="entry name" value="MFS_1"/>
    <property type="match status" value="1"/>
</dbReference>
<protein>
    <submittedName>
        <fullName evidence="8">Drug transporter</fullName>
    </submittedName>
</protein>
<feature type="transmembrane region" description="Helical" evidence="6">
    <location>
        <begin position="157"/>
        <end position="175"/>
    </location>
</feature>
<feature type="transmembrane region" description="Helical" evidence="6">
    <location>
        <begin position="519"/>
        <end position="542"/>
    </location>
</feature>
<reference evidence="8 9" key="1">
    <citation type="journal article" date="2012" name="Eukaryot. Cell">
        <title>Genome sequence of the Trichosporon asahii environmental strain CBS 8904.</title>
        <authorList>
            <person name="Yang R.Y."/>
            <person name="Li H.T."/>
            <person name="Zhu H."/>
            <person name="Zhou G.P."/>
            <person name="Wang M."/>
            <person name="Wang L."/>
        </authorList>
    </citation>
    <scope>NUCLEOTIDE SEQUENCE [LARGE SCALE GENOMIC DNA]</scope>
    <source>
        <strain evidence="8 9">CBS 8904</strain>
    </source>
</reference>
<dbReference type="OMA" id="MTWIACA"/>
<dbReference type="GO" id="GO:0042908">
    <property type="term" value="P:xenobiotic transport"/>
    <property type="evidence" value="ECO:0007669"/>
    <property type="project" value="UniProtKB-ARBA"/>
</dbReference>
<proteinExistence type="predicted"/>
<organism evidence="8 9">
    <name type="scientific">Trichosporon asahii var. asahii (strain CBS 8904)</name>
    <name type="common">Yeast</name>
    <dbReference type="NCBI Taxonomy" id="1220162"/>
    <lineage>
        <taxon>Eukaryota</taxon>
        <taxon>Fungi</taxon>
        <taxon>Dikarya</taxon>
        <taxon>Basidiomycota</taxon>
        <taxon>Agaricomycotina</taxon>
        <taxon>Tremellomycetes</taxon>
        <taxon>Trichosporonales</taxon>
        <taxon>Trichosporonaceae</taxon>
        <taxon>Trichosporon</taxon>
    </lineage>
</organism>
<evidence type="ECO:0000256" key="2">
    <source>
        <dbReference type="ARBA" id="ARBA00022692"/>
    </source>
</evidence>
<dbReference type="InParanoid" id="K1WGC5"/>
<dbReference type="PANTHER" id="PTHR23502">
    <property type="entry name" value="MAJOR FACILITATOR SUPERFAMILY"/>
    <property type="match status" value="1"/>
</dbReference>
<accession>K1WGC5</accession>
<dbReference type="STRING" id="1220162.K1WGC5"/>
<sequence length="638" mass="70690">MSMLEPASAPRRTVCYVSEDPEPALVREDADGAVAIEPLPQEEKFSPSSPTVTGSFSDRKPSLSTLASAVGPLPEGCSYGYMPKDEEGKEERVIWVDFPAGSKENPFYFPLPRKLGITFVAVFYTLISAYTTSAFSISAGTMCDDLGCSQLEVEAGIALYCWGFAFAPLFLAPLSEELGRKWTYISAVIVFWIFHLMMTLGQNTATILISRFILGLSGSLGATLVGGTISDIFVPSQRGVPMAAFGFAAIFGTGLGGSTMVFVEVDQRLRWRWVWWIQFIIVGVFIPVVAFVMVETRDTVILRRKAKQLRKTRGTSDGARYLARSEVTKVKFSVAMRESLLRPLLFLATEPVVMFFSAWIGLGWGVFYTQIAGLPYMFRHTFGFSTLAVGQTYWAICVGGILGLGINWIQEKVYRRQAPKHGVEARLYAPMVAGILFFVGCFITGFTSIPTVHWIAPLIGVAILLAAIMSIYITSFTYLSEAYGTWASSAIAAQSFCRNVVAGIFTFCTTLMFERLTVRWALVMMGGIAAVLALVPFAAFFWGPQIRAKSKYSRLCMEQERAKLEHEKVEREVLGIDTSEVEDLEGDANERTPEHPFHHHEHHDPERGSIRSHHSEHSRHSRADCASLHDVRIGSEKA</sequence>
<dbReference type="InterPro" id="IPR011701">
    <property type="entry name" value="MFS"/>
</dbReference>
<feature type="transmembrane region" description="Helical" evidence="6">
    <location>
        <begin position="344"/>
        <end position="367"/>
    </location>
</feature>
<dbReference type="GO" id="GO:0140115">
    <property type="term" value="P:export across plasma membrane"/>
    <property type="evidence" value="ECO:0007669"/>
    <property type="project" value="UniProtKB-ARBA"/>
</dbReference>
<keyword evidence="3 6" id="KW-1133">Transmembrane helix</keyword>
<feature type="transmembrane region" description="Helical" evidence="6">
    <location>
        <begin position="455"/>
        <end position="479"/>
    </location>
</feature>
<dbReference type="PROSITE" id="PS50850">
    <property type="entry name" value="MFS"/>
    <property type="match status" value="1"/>
</dbReference>
<feature type="transmembrane region" description="Helical" evidence="6">
    <location>
        <begin position="182"/>
        <end position="201"/>
    </location>
</feature>
<dbReference type="Proteomes" id="UP000006757">
    <property type="component" value="Unassembled WGS sequence"/>
</dbReference>
<dbReference type="InterPro" id="IPR036259">
    <property type="entry name" value="MFS_trans_sf"/>
</dbReference>
<feature type="transmembrane region" description="Helical" evidence="6">
    <location>
        <begin position="207"/>
        <end position="230"/>
    </location>
</feature>
<feature type="transmembrane region" description="Helical" evidence="6">
    <location>
        <begin position="427"/>
        <end position="449"/>
    </location>
</feature>
<evidence type="ECO:0000256" key="5">
    <source>
        <dbReference type="SAM" id="MobiDB-lite"/>
    </source>
</evidence>
<feature type="transmembrane region" description="Helical" evidence="6">
    <location>
        <begin position="242"/>
        <end position="263"/>
    </location>
</feature>
<feature type="compositionally biased region" description="Basic and acidic residues" evidence="5">
    <location>
        <begin position="588"/>
        <end position="615"/>
    </location>
</feature>
<dbReference type="HOGENOM" id="CLU_008455_0_4_1"/>
<feature type="domain" description="Major facilitator superfamily (MFS) profile" evidence="7">
    <location>
        <begin position="117"/>
        <end position="547"/>
    </location>
</feature>
<feature type="transmembrane region" description="Helical" evidence="6">
    <location>
        <begin position="275"/>
        <end position="294"/>
    </location>
</feature>
<keyword evidence="4 6" id="KW-0472">Membrane</keyword>
<dbReference type="InterPro" id="IPR005829">
    <property type="entry name" value="Sugar_transporter_CS"/>
</dbReference>
<feature type="transmembrane region" description="Helical" evidence="6">
    <location>
        <begin position="387"/>
        <end position="406"/>
    </location>
</feature>
<dbReference type="SUPFAM" id="SSF103473">
    <property type="entry name" value="MFS general substrate transporter"/>
    <property type="match status" value="1"/>
</dbReference>
<dbReference type="PANTHER" id="PTHR23502:SF134">
    <property type="entry name" value="MAJOR FACILITATOR SUPERFAMILY (MFS) PROFILE DOMAIN-CONTAINING PROTEIN-RELATED"/>
    <property type="match status" value="1"/>
</dbReference>
<dbReference type="GO" id="GO:0005886">
    <property type="term" value="C:plasma membrane"/>
    <property type="evidence" value="ECO:0007669"/>
    <property type="project" value="TreeGrafter"/>
</dbReference>
<dbReference type="GO" id="GO:0022857">
    <property type="term" value="F:transmembrane transporter activity"/>
    <property type="evidence" value="ECO:0007669"/>
    <property type="project" value="InterPro"/>
</dbReference>
<dbReference type="EMBL" id="AMBO01000340">
    <property type="protein sequence ID" value="EKD00559.1"/>
    <property type="molecule type" value="Genomic_DNA"/>
</dbReference>
<name>K1WGC5_TRIAC</name>
<feature type="transmembrane region" description="Helical" evidence="6">
    <location>
        <begin position="115"/>
        <end position="137"/>
    </location>
</feature>
<dbReference type="eggNOG" id="KOG0255">
    <property type="taxonomic scope" value="Eukaryota"/>
</dbReference>
<evidence type="ECO:0000313" key="9">
    <source>
        <dbReference type="Proteomes" id="UP000006757"/>
    </source>
</evidence>
<keyword evidence="9" id="KW-1185">Reference proteome</keyword>
<comment type="subcellular location">
    <subcellularLocation>
        <location evidence="1">Membrane</location>
        <topology evidence="1">Multi-pass membrane protein</topology>
    </subcellularLocation>
</comment>
<gene>
    <name evidence="8" type="ORF">A1Q2_05224</name>
</gene>
<feature type="region of interest" description="Disordered" evidence="5">
    <location>
        <begin position="39"/>
        <end position="59"/>
    </location>
</feature>
<dbReference type="Gene3D" id="1.20.1250.20">
    <property type="entry name" value="MFS general substrate transporter like domains"/>
    <property type="match status" value="1"/>
</dbReference>
<feature type="compositionally biased region" description="Basic and acidic residues" evidence="5">
    <location>
        <begin position="621"/>
        <end position="638"/>
    </location>
</feature>
<dbReference type="OrthoDB" id="5376138at2759"/>
<feature type="transmembrane region" description="Helical" evidence="6">
    <location>
        <begin position="491"/>
        <end position="513"/>
    </location>
</feature>
<evidence type="ECO:0000256" key="3">
    <source>
        <dbReference type="ARBA" id="ARBA00022989"/>
    </source>
</evidence>
<dbReference type="PROSITE" id="PS00216">
    <property type="entry name" value="SUGAR_TRANSPORT_1"/>
    <property type="match status" value="1"/>
</dbReference>
<keyword evidence="2 6" id="KW-0812">Transmembrane</keyword>
<feature type="compositionally biased region" description="Polar residues" evidence="5">
    <location>
        <begin position="46"/>
        <end position="59"/>
    </location>
</feature>
<evidence type="ECO:0000313" key="8">
    <source>
        <dbReference type="EMBL" id="EKD00559.1"/>
    </source>
</evidence>
<comment type="caution">
    <text evidence="8">The sequence shown here is derived from an EMBL/GenBank/DDBJ whole genome shotgun (WGS) entry which is preliminary data.</text>
</comment>
<feature type="region of interest" description="Disordered" evidence="5">
    <location>
        <begin position="580"/>
        <end position="638"/>
    </location>
</feature>